<dbReference type="FunFam" id="3.40.50.300:FF:002141">
    <property type="entry name" value="Dynein heavy chain"/>
    <property type="match status" value="1"/>
</dbReference>
<dbReference type="RefSeq" id="XP_067762253.1">
    <property type="nucleotide sequence ID" value="XM_067909497.1"/>
</dbReference>
<feature type="coiled-coil region" evidence="14">
    <location>
        <begin position="3878"/>
        <end position="3905"/>
    </location>
</feature>
<dbReference type="GO" id="GO:0005874">
    <property type="term" value="C:microtubule"/>
    <property type="evidence" value="ECO:0007669"/>
    <property type="project" value="UniProtKB-KW"/>
</dbReference>
<feature type="coiled-coil region" evidence="14">
    <location>
        <begin position="3577"/>
        <end position="3639"/>
    </location>
</feature>
<dbReference type="FunFam" id="3.40.50.300:FF:000044">
    <property type="entry name" value="Dynein heavy chain 5, axonemal"/>
    <property type="match status" value="1"/>
</dbReference>
<dbReference type="InterPro" id="IPR013602">
    <property type="entry name" value="Dynein_heavy_linker"/>
</dbReference>
<feature type="coiled-coil region" evidence="14">
    <location>
        <begin position="3931"/>
        <end position="3971"/>
    </location>
</feature>
<dbReference type="InterPro" id="IPR042222">
    <property type="entry name" value="Dynein_2_N"/>
</dbReference>
<organism evidence="26 27">
    <name type="scientific">Spironucleus salmonicida</name>
    <dbReference type="NCBI Taxonomy" id="348837"/>
    <lineage>
        <taxon>Eukaryota</taxon>
        <taxon>Metamonada</taxon>
        <taxon>Diplomonadida</taxon>
        <taxon>Hexamitidae</taxon>
        <taxon>Hexamitinae</taxon>
        <taxon>Spironucleus</taxon>
    </lineage>
</organism>
<dbReference type="FunFam" id="1.20.920.20:FF:000001">
    <property type="entry name" value="dynein heavy chain 2, axonemal"/>
    <property type="match status" value="1"/>
</dbReference>
<dbReference type="InterPro" id="IPR041466">
    <property type="entry name" value="Dynein_AAA5_ext"/>
</dbReference>
<accession>A0A9P8LNL6</accession>
<proteinExistence type="inferred from homology"/>
<feature type="domain" description="Dynein heavy chain C-terminal" evidence="25">
    <location>
        <begin position="4538"/>
        <end position="4857"/>
    </location>
</feature>
<evidence type="ECO:0000259" key="23">
    <source>
        <dbReference type="Pfam" id="PF17857"/>
    </source>
</evidence>
<feature type="domain" description="Dynein heavy chain coiled coil stalk" evidence="19">
    <location>
        <begin position="3347"/>
        <end position="3695"/>
    </location>
</feature>
<keyword evidence="4" id="KW-0493">Microtubule</keyword>
<keyword evidence="9 14" id="KW-0175">Coiled coil</keyword>
<dbReference type="Gene3D" id="3.10.490.20">
    <property type="match status" value="1"/>
</dbReference>
<dbReference type="GO" id="GO:0005524">
    <property type="term" value="F:ATP binding"/>
    <property type="evidence" value="ECO:0007669"/>
    <property type="project" value="UniProtKB-KW"/>
</dbReference>
<dbReference type="InterPro" id="IPR024743">
    <property type="entry name" value="Dynein_HC_stalk"/>
</dbReference>
<dbReference type="Gene3D" id="1.20.140.100">
    <property type="entry name" value="Dynein heavy chain, N-terminal domain 2"/>
    <property type="match status" value="1"/>
</dbReference>
<comment type="similarity">
    <text evidence="2">Belongs to the dynein heavy chain family.</text>
</comment>
<dbReference type="Pfam" id="PF08385">
    <property type="entry name" value="DHC_N1"/>
    <property type="match status" value="1"/>
</dbReference>
<dbReference type="Gene3D" id="1.20.920.20">
    <property type="match status" value="1"/>
</dbReference>
<dbReference type="InterPro" id="IPR043157">
    <property type="entry name" value="Dynein_AAA1S"/>
</dbReference>
<dbReference type="InterPro" id="IPR024317">
    <property type="entry name" value="Dynein_heavy_chain_D4_dom"/>
</dbReference>
<evidence type="ECO:0000256" key="10">
    <source>
        <dbReference type="ARBA" id="ARBA00023069"/>
    </source>
</evidence>
<keyword evidence="27" id="KW-1185">Reference proteome</keyword>
<dbReference type="Gene3D" id="1.20.1270.280">
    <property type="match status" value="1"/>
</dbReference>
<dbReference type="Gene3D" id="1.10.8.720">
    <property type="entry name" value="Region D6 of dynein motor"/>
    <property type="match status" value="1"/>
</dbReference>
<evidence type="ECO:0000259" key="24">
    <source>
        <dbReference type="Pfam" id="PF18198"/>
    </source>
</evidence>
<dbReference type="InterPro" id="IPR035699">
    <property type="entry name" value="AAA_6"/>
</dbReference>
<dbReference type="Pfam" id="PF12780">
    <property type="entry name" value="AAA_8"/>
    <property type="match status" value="1"/>
</dbReference>
<dbReference type="InterPro" id="IPR004273">
    <property type="entry name" value="Dynein_heavy_D6_P-loop"/>
</dbReference>
<dbReference type="InterPro" id="IPR043160">
    <property type="entry name" value="Dynein_C_barrel"/>
</dbReference>
<dbReference type="InterPro" id="IPR041228">
    <property type="entry name" value="Dynein_C"/>
</dbReference>
<dbReference type="GO" id="GO:0007018">
    <property type="term" value="P:microtubule-based movement"/>
    <property type="evidence" value="ECO:0007669"/>
    <property type="project" value="InterPro"/>
</dbReference>
<dbReference type="Gene3D" id="3.20.180.20">
    <property type="entry name" value="Dynein heavy chain, N-terminal domain 2"/>
    <property type="match status" value="1"/>
</dbReference>
<sequence>MAQDPKVIWLCNRLAEGFELDKDEVFEQLQDLNILNKLSSLFQAQGNPVALFFADNGRISYSNNPSNANPGVIYYFIRHTNRSIAPANLESDIMYGNISGNYVEQFQLLLQRVYYPLLERQSDWGVMVNQQHQQMFLNQVRKFVENLQKFQLILQEKIDLSIPENVLFSKLPPDQPGIQKLVQEFPDQLTQIEQSVASICNQVEQFLVDSEKLRINSDDSGPETEQVYWRARMSVFNGMSTQMNQIPWIPSAVRILQQAQSVVVKRWQNVKQRVLECGNEAKDNLKYLQTIEDILLPLYSGEPGKMTLTIPDLMETIRIIHSMAKYYGSRENMTILLVKIANQMIKSCKEFILSAGTSSERLVEKLVDAPYKSLLQKIDACLTLLSTFQNEYCNIKEKLLLSGAEKQFNFSEQAIFGNYELFCARLKKIADIIITKQNFSSLEASTLSGLHPIIKQQQDLLQVLKQKPYDPLQHRVQQFDLDYQDYKKGVIALEQSLSQYVDDQFNDPTASLDDLISIVTQLTSILNRPNLQNTIILKYDILQQKFILYIKHIADYYNKVRRGDLQAPLPSGFTKVAGIITWGRLVANRITRPYNFFKRIFIQVSDEQKEQWQMGIGNHSSDNVLLMQNQSKDNIPFGYMPLLQYNKYGRQASRIYNTTMESLLQFEEDNLLKWSQSIQQIRNSLQSTVLVRGPDQSLLVNFDVAISELIRETDMLYQINVDIPDNVLSIVFHKAQLLGTRDVLQQLVIDIESLPEQIHSDTIDLMQPLMHKLQKKIQPLLDQVCWTSLNLEQYIKQVIDQVDILKETIHSINDIMKFRIDDSLKQIACTTLLPLHLRVPFKSKQDETRGGTIVDINSPSKKSIPEQYTVETAEFTSHAKRIFSNYLEKYSNALNYKTYLEKAKPHTIQSAEFIFKRSAFVAAGTCDAISQIVSRYLVRSDSQNAEMLNNLVLSTIVTYFDPDYKEEQTEEDISKKKGAAYVIKIAIKDFINKMHDRVHAAVFLATERTFRSLHARISRIDPCCYPNNHLTQEFDYDSLISCDYELVYPEIQLIPSQDKLSVILNELVVLVLTSTKRIPKWNSQGKYYQNILTSIKPIYEVKKSDMVDNLFLNLSTTKTVIYSNNTENEETVNNKKTAPVVWNNENQQQVLSQLDEGLAQQVARLEDLQSFDVSNSMFQYIGGSRQMLKLVLSLQQYFSTLELHLTQQLNIFSSFKHLWINDKDEVFKKFIENKPELSLYVDKLTFYDNIGDHVDLIPDYIEQGIFLMKTESIKQSMINEAQTWKAQYAAKLNNFAQLQLSILTNTINDVQNQISVQINDLDDVRKIMAALTKLRELEADFDNKVQPIEYSYQIMNQFDIKVSVEEVEQVDQLNYRLKTIQQQAIIMQYNLKDLQGGLKEDLVSQVSDFQGTVANFTEQWNTKGPREPGIPPRGAVIRLREFQQQFSEIERKWLTYSTGERLFGLSITEYPDLVKMQKDLKLLNQLYTLYQDVITTIDGYSDKLWFDLNFEEVQIKMGDFQNRCMRLPKDMRDWDAFIELKQKIDDFNLILPTFQAMSNPAMKPRHWQEISEKTKSESVLKILSDPDTFKLSDVLSADPVKYSEDIEDICNAATKETDIEIKVNQIRDQWKSTNFVFDEFKSRGKVILNAAETSELISALEDSQMLLSSIQSNRYNKPFKDEIFQWVKRLSTLDETLSLWLQVQQNWIYLEAVFSSGDIARQLPAEAKRFGNIDKTWIKIMGGANLNPGVIYMTSQDDTLKSLLPHLIEQLEECQKSLSGYLEQKRNLFPRFYFVSDPVLLEILGQQSDPQQIQGHLLSIFDAVYHVDFDKSTSKRNNIIALNDKTGEKVVLSVPVVASGPIEDWLNTLISVMQRSIKDIVRQAAQDLSRPDYKDLLKEYFEAYPAQVTLLCLQIIWTLWCEQAFRTARTDKRALENVVKKNNDVFDLLVEITKQQEMVPRQRTNVETLITIHVHQRDIFNDLIAAKVRSATEFDWLKQTRFYWNTELDTCRLQITDIDFTYNYEYLGVNERLVVTPLTDRCYITLAQAIGMCLGGAPAGPAGTGKTETVKDMGKAVGMFVVVFNCSDQMDYKGLGKIYRGIAQCGCFGDFDEFNRIELDVMSVAAQQIFCVLSAIKEKKKMFLYTDGCMVSLLTSAAYFITMNPGYAGRQELLENLKALFRSVAMMVPDRQIIMDVKLAAAGFSESKMLAKKFYILYQLCEQQLSQQRHYDFGLRNILSVLRTCGEQRRDNAHDKTLTESFILLRVLRDMNRSKLVAPDIPLFESLTTDLFPGIKPPENKYETLENMIVTVTQQLNIQRQPDWVKSVIQFYETYNVRHSIMLLGPTLAGKSCTLHTLAKCQQNITGQKFQIVKMNPKAITAPQMFGRLDASTGDWTDGIFSALWRKAVKAEHFIMLTLNGPVDAVWIENLNTVMDDNKTLTLANSDRIPMSKNLKLILEIDSLANASPATVSRAGMIYMSGFKAYGWKPFYISWTKGWQGEQVNIMTQMLDSSGLLDALYQFTDLEVKPLFNVPPLQLIRQLLNIITALIYDGSGVESKLANMEDKQNNGEVLAEAISSSQFVIAEGFCNPQQAQLQCIAENASQIIGKINPMAFKKIILFAIMWSFGAVLDLDDKKILQKFLYDNQAAKNAQIDYPTLENTQDQIYNYFINDSGQWQKWTDIVPSYTYPPPQPIPFGEILIPTVDNTTINYLLQKLNRSQFNILFTGEAGSGKTKDIFRFLGEQDKEKFAIRNVNFSSATTGGILQSNIEAFVEKRMGTSYGPVAGKKGIVFIDEVNIPLINEWTDQPTNELTRQIIEERGLYALDKPGEFHSFQDFTFISAMPIPGGGRNDIPDRLKSHYCTFNINLPAPDQLDVIFGTIIKGHYSIDRGFSEEVATTANKLVAVTRKLWQATKIKMLPTPAKFHYVFNLRDLSKITQGFINTENDVITNSKQLVHLWANECCRVLPDKFTTEQDINWFSNQLYVVAQEELNEQLSQEAQNYVQQGGDNKYIYIADFMRDAPDDVPDDQEIVVPKIYEPVYDKEVMINRLNMYMKDHNDKNRKFQLKLVMFDSCINHILRISRIIRTPGGHALLVGVGGSGKQSCARMATHIADYDLFQLVMSRSYNISNLEEDLRKLYKQVGLTGRGCSFIFTDNDIKQELFLEKINNILTAGEIPALFPKDEIEGIINDIRPIFKKWNARMPDTNENLWNFFINRNKANLHIILCFSPVGDKFRTRSRKFPGLVSGCTTDWFQSWSREALEQVAASELCEGFDIKVNNDQTVPSLVQFIANIHSSMSTITQQYFNQFRRQTYVTPKSYLSFLSSFKQLYTKKVNDLSSQNNRLKKGLDILQQAGDDVATMRINLEQKEKELAVAQAKTDEMMKDITIKKNEAEKVKAVVQKDADACMAQADEINAQKEVAEQGLAAAMPLLEKAESALNSITANAINNVKKLGKPPYIIQKIFDTVLVLFNEKMEKLVYDPEKALVRGCLPSWGQSLNVMQNNFLKRLQAFDKDSITDETCELLLPYIEQPDFKFENAQKSFSDVAGLFSWVIAMRDYHFIALEVEPKRRFVREMEAVFKVAMDKLKKAQGELDDKQKSLNVLEEVFNKANAEKQALQDEADLTQKRLNAASALINGLSGERKRWGIQAKELDDAIIRLVGDCSLAAAFQSYAGPFNQQYRTMLLSQVWLKDMVERKIPYSKNIENEIIQFLTTEAQIGEWRLQGLPTDDLSTQNGLIVSSSSRYPLMVDPQNQAAAWIKNMYKQDIQVTTLNNKRFRMILENAVENGLPLLIEDVEEEIDPVLDPILEKQYIITGTRKEVKIGDQTKQIDENFKLFITTKLPNPKYSPETYAKTSIIDFTVTFGGLESQLLSRTVNIERKELEEQRRQLLEEVNSNKKIALQLEGDLLERLSNTTGNLLDDSSLVEVLNKTKQTTEEVKEKLANAAETEKRINEAREEYVIVATRGAIIYFLITEMTLVNNMYQTSLKQFLDLFDLSILEAPPNNIAARRIQQIISYMTLKLFKYVMRGLYERDKLLFVLNLCLKIDMKKDKISQQEFFVFIRGGAALDLSNIKSKPQFVADNSWLNVVALSALSAFAQLPQQISENESEWKNYYNEEAIEIAKLPQEYEGRLNEFQKLLLIRCLREDRTMLAASAYIQSCFASKDPSMKEDGKEFVEPVVADYDDILINETNQCMPVCFLLSLGSDPTGQLEMFAKKRKIELKSISMGQGQEPAARRLVADCITNGGWAMINNSHLAIKFMAEVDDMVLDVRERYAYINALGGDNDGDSRDKKDIKDLDPAIGTNQGTGGIFAALNPKQGPHPDFRLILTTERSEKFPIGLLQKSIKLTNDPPSGLRAGLKRTFNQMTQDLVESVDKPQWLPLIYSIAYLHSTIIERKKYGPLGWCIKYEFGQHDFNASIQFLQSYLYSLDPRKNQQISWKTICYMIAEVHYGGRITDDFDRKLMNVYTAEWVSGQVLEPNYSFCAPIYKMPTFGAQPNINDIRKFVDNLPMIDKPQALMMHPNAEITFRQAETTAVLGTILSIQPKDAGGSKAGGSREDVVLKQAKDILTKLPPKYDLKHQVPQYLKALNGDSSSPKALTVFLGQEIERMQAVLSMIRSTLIDLQQAMAGSIIMTEHLQDALDAIFDARVPARWLNISWLSPTLGQWLSDVSARCTQYSNWLMKEQPASFWLTGFFNPNGFLTSVKQEITRSNTTNGAPWSLDKVMIQTSVMKFKDEKQAQTNKPKMSGAVYIHGLFLEGAQWEPKKEIIIDAASKQMFAPLPVLLVEATESTSDVVTAPVKDKSGIMLYECPVYKTPMRTGQNFIFAVKLRSEKRPAQWAMRGTALLCQTQ</sequence>
<dbReference type="Gene3D" id="6.10.140.1060">
    <property type="match status" value="1"/>
</dbReference>
<evidence type="ECO:0000259" key="22">
    <source>
        <dbReference type="Pfam" id="PF17852"/>
    </source>
</evidence>
<feature type="domain" description="Dynein heavy chain hydrolytic ATP-binding dynein motor region" evidence="18">
    <location>
        <begin position="2022"/>
        <end position="2352"/>
    </location>
</feature>
<feature type="domain" description="Dynein heavy chain linker" evidence="17">
    <location>
        <begin position="1474"/>
        <end position="1884"/>
    </location>
</feature>
<evidence type="ECO:0000259" key="17">
    <source>
        <dbReference type="Pfam" id="PF08393"/>
    </source>
</evidence>
<evidence type="ECO:0000256" key="8">
    <source>
        <dbReference type="ARBA" id="ARBA00023017"/>
    </source>
</evidence>
<keyword evidence="8" id="KW-0243">Dynein</keyword>
<keyword evidence="12" id="KW-0206">Cytoskeleton</keyword>
<evidence type="ECO:0000256" key="4">
    <source>
        <dbReference type="ARBA" id="ARBA00022701"/>
    </source>
</evidence>
<keyword evidence="13" id="KW-0966">Cell projection</keyword>
<keyword evidence="6" id="KW-0547">Nucleotide-binding</keyword>
<dbReference type="SUPFAM" id="SSF52540">
    <property type="entry name" value="P-loop containing nucleoside triphosphate hydrolases"/>
    <property type="match status" value="4"/>
</dbReference>
<name>A0A9P8LNL6_9EUKA</name>
<evidence type="ECO:0000256" key="1">
    <source>
        <dbReference type="ARBA" id="ARBA00004430"/>
    </source>
</evidence>
<dbReference type="FunFam" id="1.10.8.1220:FF:000001">
    <property type="entry name" value="Dynein axonemal heavy chain 5"/>
    <property type="match status" value="1"/>
</dbReference>
<evidence type="ECO:0000259" key="25">
    <source>
        <dbReference type="Pfam" id="PF18199"/>
    </source>
</evidence>
<dbReference type="EMBL" id="AUWU02000006">
    <property type="protein sequence ID" value="KAH0571480.1"/>
    <property type="molecule type" value="Genomic_DNA"/>
</dbReference>
<comment type="subcellular location">
    <subcellularLocation>
        <location evidence="1">Cytoplasm</location>
        <location evidence="1">Cytoskeleton</location>
        <location evidence="1">Cilium axoneme</location>
    </subcellularLocation>
</comment>
<dbReference type="Gene3D" id="1.10.8.1220">
    <property type="match status" value="1"/>
</dbReference>
<evidence type="ECO:0000313" key="27">
    <source>
        <dbReference type="Proteomes" id="UP000018208"/>
    </source>
</evidence>
<dbReference type="InterPro" id="IPR035706">
    <property type="entry name" value="AAA_9"/>
</dbReference>
<dbReference type="GeneID" id="94299689"/>
<dbReference type="InterPro" id="IPR042219">
    <property type="entry name" value="AAA_lid_11_sf"/>
</dbReference>
<dbReference type="KEGG" id="ssao:94299689"/>
<dbReference type="Pfam" id="PF12775">
    <property type="entry name" value="AAA_7"/>
    <property type="match status" value="1"/>
</dbReference>
<feature type="domain" description="Dynein heavy chain AAA 5 extension" evidence="22">
    <location>
        <begin position="2576"/>
        <end position="2683"/>
    </location>
</feature>
<reference evidence="26 27" key="1">
    <citation type="journal article" date="2014" name="PLoS Genet.">
        <title>The Genome of Spironucleus salmonicida Highlights a Fish Pathogen Adapted to Fluctuating Environments.</title>
        <authorList>
            <person name="Xu F."/>
            <person name="Jerlstrom-Hultqvist J."/>
            <person name="Einarsson E."/>
            <person name="Astvaldsson A."/>
            <person name="Svard S.G."/>
            <person name="Andersson J.O."/>
        </authorList>
    </citation>
    <scope>NUCLEOTIDE SEQUENCE [LARGE SCALE GENOMIC DNA]</scope>
    <source>
        <strain evidence="26 27">ATCC 50377</strain>
    </source>
</reference>
<dbReference type="Proteomes" id="UP000018208">
    <property type="component" value="Unassembled WGS sequence"/>
</dbReference>
<evidence type="ECO:0000256" key="2">
    <source>
        <dbReference type="ARBA" id="ARBA00008887"/>
    </source>
</evidence>
<dbReference type="Pfam" id="PF08393">
    <property type="entry name" value="DHC_N2"/>
    <property type="match status" value="1"/>
</dbReference>
<evidence type="ECO:0000256" key="9">
    <source>
        <dbReference type="ARBA" id="ARBA00023054"/>
    </source>
</evidence>
<dbReference type="Gene3D" id="1.10.472.130">
    <property type="match status" value="1"/>
</dbReference>
<comment type="caution">
    <text evidence="26">The sequence shown here is derived from an EMBL/GenBank/DDBJ whole genome shotgun (WGS) entry which is preliminary data.</text>
</comment>
<dbReference type="InterPro" id="IPR026983">
    <property type="entry name" value="DHC"/>
</dbReference>
<dbReference type="GO" id="GO:0051959">
    <property type="term" value="F:dynein light intermediate chain binding"/>
    <property type="evidence" value="ECO:0007669"/>
    <property type="project" value="InterPro"/>
</dbReference>
<evidence type="ECO:0000259" key="19">
    <source>
        <dbReference type="Pfam" id="PF12777"/>
    </source>
</evidence>
<gene>
    <name evidence="26" type="ORF">SS50377_25666</name>
</gene>
<dbReference type="InterPro" id="IPR027417">
    <property type="entry name" value="P-loop_NTPase"/>
</dbReference>
<feature type="domain" description="Dynein heavy chain tail" evidence="16">
    <location>
        <begin position="190"/>
        <end position="794"/>
    </location>
</feature>
<feature type="domain" description="Dynein heavy chain AAA module D4" evidence="20">
    <location>
        <begin position="3069"/>
        <end position="3333"/>
    </location>
</feature>
<dbReference type="Pfam" id="PF12781">
    <property type="entry name" value="AAA_9"/>
    <property type="match status" value="1"/>
</dbReference>
<feature type="domain" description="Dynein heavy chain ATP-binding dynein motor region" evidence="21">
    <location>
        <begin position="3725"/>
        <end position="3944"/>
    </location>
</feature>
<keyword evidence="5" id="KW-0677">Repeat</keyword>
<dbReference type="FunFam" id="1.20.920.30:FF:000004">
    <property type="entry name" value="Dynein axonemal heavy chain 5"/>
    <property type="match status" value="1"/>
</dbReference>
<keyword evidence="7" id="KW-0067">ATP-binding</keyword>
<dbReference type="Gene3D" id="3.40.50.300">
    <property type="entry name" value="P-loop containing nucleotide triphosphate hydrolases"/>
    <property type="match status" value="5"/>
</dbReference>
<keyword evidence="10" id="KW-0969">Cilium</keyword>
<dbReference type="Gene3D" id="1.20.920.30">
    <property type="match status" value="1"/>
</dbReference>
<evidence type="ECO:0000256" key="6">
    <source>
        <dbReference type="ARBA" id="ARBA00022741"/>
    </source>
</evidence>
<keyword evidence="3" id="KW-0963">Cytoplasm</keyword>
<dbReference type="Pfam" id="PF03028">
    <property type="entry name" value="Dynein_heavy"/>
    <property type="match status" value="1"/>
</dbReference>
<evidence type="ECO:0000256" key="12">
    <source>
        <dbReference type="ARBA" id="ARBA00023212"/>
    </source>
</evidence>
<dbReference type="FunFam" id="3.40.50.300:FF:000049">
    <property type="entry name" value="Dynein, axonemal, heavy chain 5"/>
    <property type="match status" value="1"/>
</dbReference>
<dbReference type="GO" id="GO:0008569">
    <property type="term" value="F:minus-end-directed microtubule motor activity"/>
    <property type="evidence" value="ECO:0007669"/>
    <property type="project" value="InterPro"/>
</dbReference>
<evidence type="ECO:0000256" key="3">
    <source>
        <dbReference type="ARBA" id="ARBA00022490"/>
    </source>
</evidence>
<dbReference type="OrthoDB" id="447173at2759"/>
<dbReference type="Gene3D" id="1.10.8.710">
    <property type="match status" value="1"/>
</dbReference>
<feature type="domain" description="Dynein heavy chain region D6 P-loop" evidence="15">
    <location>
        <begin position="4200"/>
        <end position="4278"/>
    </location>
</feature>
<evidence type="ECO:0000256" key="7">
    <source>
        <dbReference type="ARBA" id="ARBA00022840"/>
    </source>
</evidence>
<feature type="domain" description="Dynein heavy chain 3 AAA+ lid" evidence="23">
    <location>
        <begin position="2905"/>
        <end position="2984"/>
    </location>
</feature>
<evidence type="ECO:0000256" key="11">
    <source>
        <dbReference type="ARBA" id="ARBA00023175"/>
    </source>
</evidence>
<evidence type="ECO:0000313" key="26">
    <source>
        <dbReference type="EMBL" id="KAH0571480.1"/>
    </source>
</evidence>
<dbReference type="PANTHER" id="PTHR46532:SF4">
    <property type="entry name" value="AAA+ ATPASE DOMAIN-CONTAINING PROTEIN"/>
    <property type="match status" value="1"/>
</dbReference>
<feature type="domain" description="Dynein heavy chain AAA lid" evidence="24">
    <location>
        <begin position="4388"/>
        <end position="4532"/>
    </location>
</feature>
<dbReference type="FunFam" id="3.10.490.20:FF:000010">
    <property type="entry name" value="Dynein heavy chain, putative"/>
    <property type="match status" value="1"/>
</dbReference>
<dbReference type="Gene3D" id="1.10.287.2620">
    <property type="match status" value="1"/>
</dbReference>
<dbReference type="GO" id="GO:0045505">
    <property type="term" value="F:dynein intermediate chain binding"/>
    <property type="evidence" value="ECO:0007669"/>
    <property type="project" value="InterPro"/>
</dbReference>
<dbReference type="FunFam" id="1.20.140.100:FF:000003">
    <property type="entry name" value="Dynein, axonemal, heavy chain 5"/>
    <property type="match status" value="1"/>
</dbReference>
<evidence type="ECO:0000256" key="5">
    <source>
        <dbReference type="ARBA" id="ARBA00022737"/>
    </source>
</evidence>
<evidence type="ECO:0000256" key="14">
    <source>
        <dbReference type="SAM" id="Coils"/>
    </source>
</evidence>
<dbReference type="Pfam" id="PF12777">
    <property type="entry name" value="MT"/>
    <property type="match status" value="1"/>
</dbReference>
<dbReference type="FunFam" id="3.20.180.20:FF:000001">
    <property type="entry name" value="Dynein axonemal heavy chain 5"/>
    <property type="match status" value="1"/>
</dbReference>
<dbReference type="Pfam" id="PF12774">
    <property type="entry name" value="AAA_6"/>
    <property type="match status" value="1"/>
</dbReference>
<keyword evidence="11" id="KW-0505">Motor protein</keyword>
<dbReference type="Gene3D" id="1.20.58.1120">
    <property type="match status" value="1"/>
</dbReference>
<evidence type="ECO:0000259" key="16">
    <source>
        <dbReference type="Pfam" id="PF08385"/>
    </source>
</evidence>
<feature type="coiled-coil region" evidence="14">
    <location>
        <begin position="3338"/>
        <end position="3389"/>
    </location>
</feature>
<dbReference type="InterPro" id="IPR042228">
    <property type="entry name" value="Dynein_linker_3"/>
</dbReference>
<dbReference type="Pfam" id="PF18199">
    <property type="entry name" value="Dynein_C"/>
    <property type="match status" value="1"/>
</dbReference>
<dbReference type="InterPro" id="IPR041589">
    <property type="entry name" value="DNAH3_AAA_lid_1"/>
</dbReference>
<dbReference type="InterPro" id="IPR013594">
    <property type="entry name" value="Dynein_heavy_tail"/>
</dbReference>
<evidence type="ECO:0000259" key="21">
    <source>
        <dbReference type="Pfam" id="PF12781"/>
    </source>
</evidence>
<dbReference type="FunFam" id="1.10.8.710:FF:000003">
    <property type="entry name" value="Dynein axonemal heavy chain 5"/>
    <property type="match status" value="1"/>
</dbReference>
<dbReference type="InterPro" id="IPR041658">
    <property type="entry name" value="AAA_lid_11"/>
</dbReference>
<evidence type="ECO:0000256" key="13">
    <source>
        <dbReference type="ARBA" id="ARBA00023273"/>
    </source>
</evidence>
<protein>
    <submittedName>
        <fullName evidence="26">Outer-arm dynein gamma</fullName>
    </submittedName>
</protein>
<evidence type="ECO:0000259" key="18">
    <source>
        <dbReference type="Pfam" id="PF12774"/>
    </source>
</evidence>
<evidence type="ECO:0000259" key="20">
    <source>
        <dbReference type="Pfam" id="PF12780"/>
    </source>
</evidence>
<dbReference type="PANTHER" id="PTHR46532">
    <property type="entry name" value="MALE FERTILITY FACTOR KL5"/>
    <property type="match status" value="1"/>
</dbReference>
<evidence type="ECO:0000259" key="15">
    <source>
        <dbReference type="Pfam" id="PF03028"/>
    </source>
</evidence>
<dbReference type="Pfam" id="PF17857">
    <property type="entry name" value="AAA_lid_1"/>
    <property type="match status" value="1"/>
</dbReference>
<dbReference type="Pfam" id="PF18198">
    <property type="entry name" value="AAA_lid_11"/>
    <property type="match status" value="1"/>
</dbReference>
<dbReference type="Pfam" id="PF17852">
    <property type="entry name" value="Dynein_AAA_lid"/>
    <property type="match status" value="1"/>
</dbReference>
<dbReference type="GO" id="GO:0005858">
    <property type="term" value="C:axonemal dynein complex"/>
    <property type="evidence" value="ECO:0007669"/>
    <property type="project" value="TreeGrafter"/>
</dbReference>